<dbReference type="EMBL" id="JAMKOV010000050">
    <property type="protein sequence ID" value="KAI8035049.1"/>
    <property type="molecule type" value="Genomic_DNA"/>
</dbReference>
<comment type="caution">
    <text evidence="1">The sequence shown here is derived from an EMBL/GenBank/DDBJ whole genome shotgun (WGS) entry which is preliminary data.</text>
</comment>
<gene>
    <name evidence="1" type="ORF">M5D96_012142</name>
</gene>
<dbReference type="AlphaFoldDB" id="A0A9P9YDJ3"/>
<protein>
    <submittedName>
        <fullName evidence="1">Uncharacterized protein</fullName>
    </submittedName>
</protein>
<accession>A0A9P9YDJ3</accession>
<keyword evidence="2" id="KW-1185">Reference proteome</keyword>
<evidence type="ECO:0000313" key="2">
    <source>
        <dbReference type="Proteomes" id="UP001059596"/>
    </source>
</evidence>
<name>A0A9P9YDJ3_9MUSC</name>
<sequence length="58" mass="6828">MESIVKNKRAEDTYNKWKPKICMWLYVSGCIPPLKRPRIQPFAPFELTQKSPARQPPL</sequence>
<evidence type="ECO:0000313" key="1">
    <source>
        <dbReference type="EMBL" id="KAI8035049.1"/>
    </source>
</evidence>
<proteinExistence type="predicted"/>
<organism evidence="1 2">
    <name type="scientific">Drosophila gunungcola</name>
    <name type="common">fruit fly</name>
    <dbReference type="NCBI Taxonomy" id="103775"/>
    <lineage>
        <taxon>Eukaryota</taxon>
        <taxon>Metazoa</taxon>
        <taxon>Ecdysozoa</taxon>
        <taxon>Arthropoda</taxon>
        <taxon>Hexapoda</taxon>
        <taxon>Insecta</taxon>
        <taxon>Pterygota</taxon>
        <taxon>Neoptera</taxon>
        <taxon>Endopterygota</taxon>
        <taxon>Diptera</taxon>
        <taxon>Brachycera</taxon>
        <taxon>Muscomorpha</taxon>
        <taxon>Ephydroidea</taxon>
        <taxon>Drosophilidae</taxon>
        <taxon>Drosophila</taxon>
        <taxon>Sophophora</taxon>
    </lineage>
</organism>
<reference evidence="1" key="1">
    <citation type="journal article" date="2023" name="Genome Biol. Evol.">
        <title>Long-read-based Genome Assembly of Drosophila gunungcola Reveals Fewer Chemosensory Genes in Flower-breeding Species.</title>
        <authorList>
            <person name="Negi A."/>
            <person name="Liao B.Y."/>
            <person name="Yeh S.D."/>
        </authorList>
    </citation>
    <scope>NUCLEOTIDE SEQUENCE</scope>
    <source>
        <strain evidence="1">Sukarami</strain>
    </source>
</reference>
<dbReference type="Proteomes" id="UP001059596">
    <property type="component" value="Unassembled WGS sequence"/>
</dbReference>